<sequence length="234" mass="25991">MLQKIKNNDPEIVRVELPYEEDSSFLSIVIKTLEKNTVVKEIDLYGSNLSNDDIKNLSKIVKLNQISHLNLNSTSLDSEKINILIDALADNTSLEYLSLNSIALKIEYLRILIDAIKNHPNLSSLALGSSEVGNKGAAIISELFHSKLPLKSLDIGQMNITAEGIDVIANNISSAKLMSLNLGYNNLRNEGVIKLLHALMVNQYIKELILNETRISEKSAEVIENFLTSHLLIL</sequence>
<dbReference type="GO" id="GO:0005829">
    <property type="term" value="C:cytosol"/>
    <property type="evidence" value="ECO:0007669"/>
    <property type="project" value="TreeGrafter"/>
</dbReference>
<dbReference type="Pfam" id="PF13516">
    <property type="entry name" value="LRR_6"/>
    <property type="match status" value="1"/>
</dbReference>
<reference evidence="5" key="1">
    <citation type="submission" date="2012-02" db="EMBL/GenBank/DDBJ databases">
        <title>Complete genome sequence of Rickettsia philipii strain 364D.</title>
        <authorList>
            <person name="Johnson S.L."/>
            <person name="Munk A.C."/>
            <person name="Han S."/>
            <person name="Bruce D.C."/>
            <person name="Dasch G.A."/>
        </authorList>
    </citation>
    <scope>NUCLEOTIDE SEQUENCE [LARGE SCALE GENOMIC DNA]</scope>
    <source>
        <strain evidence="5">364D</strain>
    </source>
</reference>
<dbReference type="EMBL" id="CP003308">
    <property type="protein sequence ID" value="AFB26470.1"/>
    <property type="molecule type" value="Genomic_DNA"/>
</dbReference>
<dbReference type="GO" id="GO:0006913">
    <property type="term" value="P:nucleocytoplasmic transport"/>
    <property type="evidence" value="ECO:0007669"/>
    <property type="project" value="TreeGrafter"/>
</dbReference>
<dbReference type="PANTHER" id="PTHR24113:SF12">
    <property type="entry name" value="RAN GTPASE-ACTIVATING PROTEIN 1"/>
    <property type="match status" value="1"/>
</dbReference>
<proteinExistence type="predicted"/>
<dbReference type="HOGENOM" id="CLU_1304100_0_0_5"/>
<dbReference type="PANTHER" id="PTHR24113">
    <property type="entry name" value="RAN GTPASE-ACTIVATING PROTEIN 1"/>
    <property type="match status" value="1"/>
</dbReference>
<dbReference type="InterPro" id="IPR027038">
    <property type="entry name" value="RanGap"/>
</dbReference>
<dbReference type="SMART" id="SM00368">
    <property type="entry name" value="LRR_RI"/>
    <property type="match status" value="4"/>
</dbReference>
<evidence type="ECO:0000313" key="4">
    <source>
        <dbReference type="EMBL" id="AFB26470.1"/>
    </source>
</evidence>
<name>H6PUC3_RICP3</name>
<dbReference type="GO" id="GO:0031267">
    <property type="term" value="F:small GTPase binding"/>
    <property type="evidence" value="ECO:0007669"/>
    <property type="project" value="TreeGrafter"/>
</dbReference>
<evidence type="ECO:0008006" key="6">
    <source>
        <dbReference type="Google" id="ProtNLM"/>
    </source>
</evidence>
<dbReference type="InterPro" id="IPR032675">
    <property type="entry name" value="LRR_dom_sf"/>
</dbReference>
<dbReference type="InterPro" id="IPR001611">
    <property type="entry name" value="Leu-rich_rpt"/>
</dbReference>
<dbReference type="SUPFAM" id="SSF52047">
    <property type="entry name" value="RNI-like"/>
    <property type="match status" value="1"/>
</dbReference>
<evidence type="ECO:0000256" key="2">
    <source>
        <dbReference type="ARBA" id="ARBA00022614"/>
    </source>
</evidence>
<dbReference type="Gene3D" id="3.80.10.10">
    <property type="entry name" value="Ribonuclease Inhibitor"/>
    <property type="match status" value="3"/>
</dbReference>
<gene>
    <name evidence="4" type="ordered locus">RSA_04620</name>
</gene>
<keyword evidence="5" id="KW-1185">Reference proteome</keyword>
<keyword evidence="3" id="KW-0677">Repeat</keyword>
<dbReference type="GO" id="GO:0005096">
    <property type="term" value="F:GTPase activator activity"/>
    <property type="evidence" value="ECO:0007669"/>
    <property type="project" value="UniProtKB-KW"/>
</dbReference>
<dbReference type="Proteomes" id="UP000007997">
    <property type="component" value="Chromosome"/>
</dbReference>
<dbReference type="KEGG" id="rph:RSA_04620"/>
<evidence type="ECO:0000256" key="1">
    <source>
        <dbReference type="ARBA" id="ARBA00022468"/>
    </source>
</evidence>
<evidence type="ECO:0000313" key="5">
    <source>
        <dbReference type="Proteomes" id="UP000007997"/>
    </source>
</evidence>
<protein>
    <recommendedName>
        <fullName evidence="6">Leucine-rich repeat protein</fullName>
    </recommendedName>
</protein>
<keyword evidence="1" id="KW-0343">GTPase activation</keyword>
<dbReference type="GO" id="GO:0048471">
    <property type="term" value="C:perinuclear region of cytoplasm"/>
    <property type="evidence" value="ECO:0007669"/>
    <property type="project" value="TreeGrafter"/>
</dbReference>
<keyword evidence="2" id="KW-0433">Leucine-rich repeat</keyword>
<dbReference type="AlphaFoldDB" id="H6PUC3"/>
<organism evidence="4 5">
    <name type="scientific">Rickettsia philipii (strain 364D)</name>
    <dbReference type="NCBI Taxonomy" id="481009"/>
    <lineage>
        <taxon>Bacteria</taxon>
        <taxon>Pseudomonadati</taxon>
        <taxon>Pseudomonadota</taxon>
        <taxon>Alphaproteobacteria</taxon>
        <taxon>Rickettsiales</taxon>
        <taxon>Rickettsiaceae</taxon>
        <taxon>Rickettsieae</taxon>
        <taxon>Rickettsia</taxon>
        <taxon>spotted fever group</taxon>
    </lineage>
</organism>
<evidence type="ECO:0000256" key="3">
    <source>
        <dbReference type="ARBA" id="ARBA00022737"/>
    </source>
</evidence>
<accession>H6PUC3</accession>